<dbReference type="InterPro" id="IPR001695">
    <property type="entry name" value="Lysyl_oxidase"/>
</dbReference>
<dbReference type="EMBL" id="PVNK01000094">
    <property type="protein sequence ID" value="PRQ03311.1"/>
    <property type="molecule type" value="Genomic_DNA"/>
</dbReference>
<feature type="region of interest" description="Disordered" evidence="1">
    <location>
        <begin position="24"/>
        <end position="76"/>
    </location>
</feature>
<dbReference type="Proteomes" id="UP000237968">
    <property type="component" value="Unassembled WGS sequence"/>
</dbReference>
<organism evidence="2 3">
    <name type="scientific">Enhygromyxa salina</name>
    <dbReference type="NCBI Taxonomy" id="215803"/>
    <lineage>
        <taxon>Bacteria</taxon>
        <taxon>Pseudomonadati</taxon>
        <taxon>Myxococcota</taxon>
        <taxon>Polyangia</taxon>
        <taxon>Nannocystales</taxon>
        <taxon>Nannocystaceae</taxon>
        <taxon>Enhygromyxa</taxon>
    </lineage>
</organism>
<dbReference type="InterPro" id="IPR050912">
    <property type="entry name" value="LOX-like_protein"/>
</dbReference>
<dbReference type="InterPro" id="IPR013783">
    <property type="entry name" value="Ig-like_fold"/>
</dbReference>
<dbReference type="PANTHER" id="PTHR45817:SF4">
    <property type="entry name" value="LYSYL OXIDASE-LIKE-RELATED"/>
    <property type="match status" value="1"/>
</dbReference>
<dbReference type="GO" id="GO:0004720">
    <property type="term" value="F:protein-lysine 6-oxidase activity"/>
    <property type="evidence" value="ECO:0007669"/>
    <property type="project" value="TreeGrafter"/>
</dbReference>
<sequence>MRSPLALIATLAGSLACVDSVPADTGEATTELASSDSGSGSGSDSDSDTSEASTDEGETGEDMLPPAPTLASPAKGATDLPLETELCWELVEDPEGEALRYRVFIDDTMLSGGILDEEQGYEGPCTGPLLFAHEREYSWEVEAFELDDPSRSSARSETWTFSTIGDGLSELVFEDNFDADLGWTVGGDALTGAWIRGDPRAALDDAQRSQPGACAGGASCYFTGQNPRGLPDDADVSGGTTTLTSPAFDLDGATTASVRLQRFFYKSEAMSGPALSVELLVPNDAAPEGYDAHELELLEAATAETPANVWTPREYVACGLPMAAGSRLRLRATDMGAGILEAAIDSVSVHAHDDGGVCEVGEGGRCDAGLADPCPGELLCCSQGVINVGVYRCEAPVAGLDFDNPPATPDAPGTGALGCDAPDLIVDPTPIEPMFTDIFISDDTCELLEGCVGATGWRTVMLFTTATPNVGSADLALGIPANLPELFHYSDCHSHYHFDEYARYELRDGDALVATGHKQAFCLLDTISWAWPLELPQFDCANQGVSRGFTDFYEAGLPCQWVDVTDTPSGDYTLHITLNRPRPDHALPMLNERDYSNNAIAVPISIP</sequence>
<evidence type="ECO:0000256" key="1">
    <source>
        <dbReference type="SAM" id="MobiDB-lite"/>
    </source>
</evidence>
<feature type="compositionally biased region" description="Acidic residues" evidence="1">
    <location>
        <begin position="45"/>
        <end position="61"/>
    </location>
</feature>
<protein>
    <submittedName>
        <fullName evidence="2">Lysyl oxidase</fullName>
    </submittedName>
</protein>
<accession>A0A2S9YE77</accession>
<name>A0A2S9YE77_9BACT</name>
<dbReference type="PROSITE" id="PS51257">
    <property type="entry name" value="PROKAR_LIPOPROTEIN"/>
    <property type="match status" value="1"/>
</dbReference>
<keyword evidence="3" id="KW-1185">Reference proteome</keyword>
<comment type="caution">
    <text evidence="2">The sequence shown here is derived from an EMBL/GenBank/DDBJ whole genome shotgun (WGS) entry which is preliminary data.</text>
</comment>
<evidence type="ECO:0000313" key="2">
    <source>
        <dbReference type="EMBL" id="PRQ03311.1"/>
    </source>
</evidence>
<dbReference type="Pfam" id="PF01186">
    <property type="entry name" value="Lysyl_oxidase"/>
    <property type="match status" value="1"/>
</dbReference>
<dbReference type="GO" id="GO:0005507">
    <property type="term" value="F:copper ion binding"/>
    <property type="evidence" value="ECO:0007669"/>
    <property type="project" value="InterPro"/>
</dbReference>
<proteinExistence type="predicted"/>
<reference evidence="2 3" key="1">
    <citation type="submission" date="2018-03" db="EMBL/GenBank/DDBJ databases">
        <title>Draft Genome Sequences of the Obligatory Marine Myxobacteria Enhygromyxa salina SWB005.</title>
        <authorList>
            <person name="Poehlein A."/>
            <person name="Moghaddam J.A."/>
            <person name="Harms H."/>
            <person name="Alanjari M."/>
            <person name="Koenig G.M."/>
            <person name="Daniel R."/>
            <person name="Schaeberle T.F."/>
        </authorList>
    </citation>
    <scope>NUCLEOTIDE SEQUENCE [LARGE SCALE GENOMIC DNA]</scope>
    <source>
        <strain evidence="2 3">SWB005</strain>
    </source>
</reference>
<dbReference type="RefSeq" id="WP_181197532.1">
    <property type="nucleotide sequence ID" value="NZ_PVNK01000094.1"/>
</dbReference>
<dbReference type="PANTHER" id="PTHR45817">
    <property type="entry name" value="LYSYL OXIDASE-LIKE-RELATED"/>
    <property type="match status" value="1"/>
</dbReference>
<gene>
    <name evidence="2" type="ORF">ENSA5_17010</name>
</gene>
<dbReference type="GO" id="GO:0005615">
    <property type="term" value="C:extracellular space"/>
    <property type="evidence" value="ECO:0007669"/>
    <property type="project" value="TreeGrafter"/>
</dbReference>
<evidence type="ECO:0000313" key="3">
    <source>
        <dbReference type="Proteomes" id="UP000237968"/>
    </source>
</evidence>
<dbReference type="Gene3D" id="2.60.40.10">
    <property type="entry name" value="Immunoglobulins"/>
    <property type="match status" value="1"/>
</dbReference>
<dbReference type="AlphaFoldDB" id="A0A2S9YE77"/>
<feature type="compositionally biased region" description="Low complexity" evidence="1">
    <location>
        <begin position="33"/>
        <end position="44"/>
    </location>
</feature>